<dbReference type="AlphaFoldDB" id="A0A849KDB9"/>
<feature type="domain" description="Hint" evidence="1">
    <location>
        <begin position="212"/>
        <end position="315"/>
    </location>
</feature>
<evidence type="ECO:0000313" key="3">
    <source>
        <dbReference type="Proteomes" id="UP000557204"/>
    </source>
</evidence>
<sequence>GRFISVDPVMNLADPEQWHGYAYANNNPVTFADASGMLVLPPLLDGAYVPHNSSSPLAGRQVARDRTGYGWTVKVPPVDDSTDDDADDNFVKEFAEGAADYGAEVVDGMVELAKTQWNYLTECLNGSAWRGDCGNFFDFNKQLFSGLNPLTALDGLVSEFKNLEELFNSGRTAYALGRLSAIVLETLVSKGGGKAALLAIKALKKVPDAPSCNSFAPGTLVLLADGTWKAIEDVELGDVVLAADEKTGETTEGREVTRLIRGEGAKTLVTITVNDTDGESQEIVATDEHPFWAPDLQEWVDAIDLKAGSWLQTAAGTWVQVASVDVRHERAAVYNLTVDIDHTYYVLAGATPVLVHNCNNAATHDVGNVVDNLDDNVYFHYTSEGGHSGILADDGSLRIGANSAGKVHVTQEIGSPAEIEQNIFIRNPMYAGKADYMFAFRMPEGVELGPGSQPNELITRGSLKIPAGNVLFHGKNPF</sequence>
<protein>
    <recommendedName>
        <fullName evidence="1">Hint domain-containing protein</fullName>
    </recommendedName>
</protein>
<dbReference type="InterPro" id="IPR006141">
    <property type="entry name" value="Intein_N"/>
</dbReference>
<dbReference type="CDD" id="cd00081">
    <property type="entry name" value="Hint"/>
    <property type="match status" value="1"/>
</dbReference>
<dbReference type="SUPFAM" id="SSF51294">
    <property type="entry name" value="Hedgehog/intein (Hint) domain"/>
    <property type="match status" value="1"/>
</dbReference>
<keyword evidence="3" id="KW-1185">Reference proteome</keyword>
<dbReference type="PROSITE" id="PS50818">
    <property type="entry name" value="INTEIN_C_TER"/>
    <property type="match status" value="1"/>
</dbReference>
<evidence type="ECO:0000313" key="2">
    <source>
        <dbReference type="EMBL" id="NNU26563.1"/>
    </source>
</evidence>
<dbReference type="Gene3D" id="2.170.16.10">
    <property type="entry name" value="Hedgehog/Intein (Hint) domain"/>
    <property type="match status" value="1"/>
</dbReference>
<dbReference type="Proteomes" id="UP000557204">
    <property type="component" value="Unassembled WGS sequence"/>
</dbReference>
<name>A0A849KDB9_9MICO</name>
<dbReference type="EMBL" id="JABFAJ010000005">
    <property type="protein sequence ID" value="NNU26563.1"/>
    <property type="molecule type" value="Genomic_DNA"/>
</dbReference>
<evidence type="ECO:0000259" key="1">
    <source>
        <dbReference type="SMART" id="SM00306"/>
    </source>
</evidence>
<dbReference type="InterPro" id="IPR036844">
    <property type="entry name" value="Hint_dom_sf"/>
</dbReference>
<dbReference type="Pfam" id="PF07591">
    <property type="entry name" value="PT-HINT"/>
    <property type="match status" value="1"/>
</dbReference>
<dbReference type="PROSITE" id="PS50817">
    <property type="entry name" value="INTEIN_N_TER"/>
    <property type="match status" value="1"/>
</dbReference>
<feature type="non-terminal residue" evidence="2">
    <location>
        <position position="1"/>
    </location>
</feature>
<proteinExistence type="predicted"/>
<accession>A0A849KDB9</accession>
<comment type="caution">
    <text evidence="2">The sequence shown here is derived from an EMBL/GenBank/DDBJ whole genome shotgun (WGS) entry which is preliminary data.</text>
</comment>
<reference evidence="2 3" key="1">
    <citation type="submission" date="2020-05" db="EMBL/GenBank/DDBJ databases">
        <title>Genome sequence of Isoptericola sp. JC619 isolated from Chilika lagoon, India.</title>
        <authorList>
            <person name="Kumar D."/>
            <person name="Appam K."/>
            <person name="Gandham S."/>
            <person name="Uppada J."/>
            <person name="Sasikala C."/>
            <person name="Venkata Ramana C."/>
        </authorList>
    </citation>
    <scope>NUCLEOTIDE SEQUENCE [LARGE SCALE GENOMIC DNA]</scope>
    <source>
        <strain evidence="2 3">JC619</strain>
    </source>
</reference>
<dbReference type="GO" id="GO:0016539">
    <property type="term" value="P:intein-mediated protein splicing"/>
    <property type="evidence" value="ECO:0007669"/>
    <property type="project" value="InterPro"/>
</dbReference>
<dbReference type="NCBIfam" id="TIGR01443">
    <property type="entry name" value="intein_Cterm"/>
    <property type="match status" value="1"/>
</dbReference>
<dbReference type="Gene3D" id="2.180.10.10">
    <property type="entry name" value="RHS repeat-associated core"/>
    <property type="match status" value="1"/>
</dbReference>
<dbReference type="InterPro" id="IPR003587">
    <property type="entry name" value="Hint_dom_N"/>
</dbReference>
<dbReference type="SMART" id="SM00306">
    <property type="entry name" value="HintN"/>
    <property type="match status" value="1"/>
</dbReference>
<organism evidence="2 3">
    <name type="scientific">Isoptericola sediminis</name>
    <dbReference type="NCBI Taxonomy" id="2733572"/>
    <lineage>
        <taxon>Bacteria</taxon>
        <taxon>Bacillati</taxon>
        <taxon>Actinomycetota</taxon>
        <taxon>Actinomycetes</taxon>
        <taxon>Micrococcales</taxon>
        <taxon>Promicromonosporaceae</taxon>
        <taxon>Isoptericola</taxon>
    </lineage>
</organism>
<dbReference type="RefSeq" id="WP_281357595.1">
    <property type="nucleotide sequence ID" value="NZ_JABFAJ010000005.1"/>
</dbReference>
<dbReference type="InterPro" id="IPR030934">
    <property type="entry name" value="Intein_C"/>
</dbReference>
<gene>
    <name evidence="2" type="ORF">HLI28_03275</name>
</gene>